<evidence type="ECO:0000313" key="2">
    <source>
        <dbReference type="Proteomes" id="UP000481033"/>
    </source>
</evidence>
<dbReference type="EMBL" id="QXHD01000003">
    <property type="protein sequence ID" value="NEZ54484.1"/>
    <property type="molecule type" value="Genomic_DNA"/>
</dbReference>
<reference evidence="1 2" key="1">
    <citation type="journal article" date="2020" name="Microb. Ecol.">
        <title>Ecogenomics of the Marine Benthic Filamentous Cyanobacterium Adonisia.</title>
        <authorList>
            <person name="Walter J.M."/>
            <person name="Coutinho F.H."/>
            <person name="Leomil L."/>
            <person name="Hargreaves P.I."/>
            <person name="Campeao M.E."/>
            <person name="Vieira V.V."/>
            <person name="Silva B.S."/>
            <person name="Fistarol G.O."/>
            <person name="Salomon P.S."/>
            <person name="Sawabe T."/>
            <person name="Mino S."/>
            <person name="Hosokawa M."/>
            <person name="Miyashita H."/>
            <person name="Maruyama F."/>
            <person name="van Verk M.C."/>
            <person name="Dutilh B.E."/>
            <person name="Thompson C.C."/>
            <person name="Thompson F.L."/>
        </authorList>
    </citation>
    <scope>NUCLEOTIDE SEQUENCE [LARGE SCALE GENOMIC DNA]</scope>
    <source>
        <strain evidence="1 2">CCMR0081</strain>
    </source>
</reference>
<comment type="caution">
    <text evidence="1">The sequence shown here is derived from an EMBL/GenBank/DDBJ whole genome shotgun (WGS) entry which is preliminary data.</text>
</comment>
<gene>
    <name evidence="1" type="ORF">DXZ20_02000</name>
</gene>
<protein>
    <submittedName>
        <fullName evidence="1">Uncharacterized protein</fullName>
    </submittedName>
</protein>
<dbReference type="Proteomes" id="UP000481033">
    <property type="component" value="Unassembled WGS sequence"/>
</dbReference>
<proteinExistence type="predicted"/>
<organism evidence="1 2">
    <name type="scientific">Adonisia turfae CCMR0081</name>
    <dbReference type="NCBI Taxonomy" id="2292702"/>
    <lineage>
        <taxon>Bacteria</taxon>
        <taxon>Bacillati</taxon>
        <taxon>Cyanobacteriota</taxon>
        <taxon>Adonisia</taxon>
        <taxon>Adonisia turfae</taxon>
    </lineage>
</organism>
<sequence>MQFERIWPSYFRQLIERFKQSKISTNLDMGIDDNDDNDNIIVPKHNCSFSLFSDSAGKALRLYILNV</sequence>
<keyword evidence="2" id="KW-1185">Reference proteome</keyword>
<evidence type="ECO:0000313" key="1">
    <source>
        <dbReference type="EMBL" id="NEZ54484.1"/>
    </source>
</evidence>
<accession>A0A6M0RDZ0</accession>
<name>A0A6M0RDZ0_9CYAN</name>
<dbReference type="AlphaFoldDB" id="A0A6M0RDZ0"/>